<dbReference type="Pfam" id="PF03780">
    <property type="entry name" value="Asp23"/>
    <property type="match status" value="1"/>
</dbReference>
<accession>A0A1G6LL46</accession>
<gene>
    <name evidence="3" type="ORF">SAMN05216174_102111</name>
</gene>
<proteinExistence type="inferred from homology"/>
<feature type="region of interest" description="Disordered" evidence="2">
    <location>
        <begin position="1"/>
        <end position="29"/>
    </location>
</feature>
<dbReference type="Proteomes" id="UP000199501">
    <property type="component" value="Unassembled WGS sequence"/>
</dbReference>
<reference evidence="4" key="1">
    <citation type="submission" date="2016-10" db="EMBL/GenBank/DDBJ databases">
        <authorList>
            <person name="Varghese N."/>
            <person name="Submissions S."/>
        </authorList>
    </citation>
    <scope>NUCLEOTIDE SEQUENCE [LARGE SCALE GENOMIC DNA]</scope>
    <source>
        <strain evidence="4">IBRC-M 10403</strain>
    </source>
</reference>
<dbReference type="STRING" id="1271860.SAMN05216174_102111"/>
<evidence type="ECO:0000313" key="4">
    <source>
        <dbReference type="Proteomes" id="UP000199501"/>
    </source>
</evidence>
<evidence type="ECO:0000256" key="1">
    <source>
        <dbReference type="ARBA" id="ARBA00005721"/>
    </source>
</evidence>
<organism evidence="3 4">
    <name type="scientific">Actinokineospora iranica</name>
    <dbReference type="NCBI Taxonomy" id="1271860"/>
    <lineage>
        <taxon>Bacteria</taxon>
        <taxon>Bacillati</taxon>
        <taxon>Actinomycetota</taxon>
        <taxon>Actinomycetes</taxon>
        <taxon>Pseudonocardiales</taxon>
        <taxon>Pseudonocardiaceae</taxon>
        <taxon>Actinokineospora</taxon>
    </lineage>
</organism>
<dbReference type="AlphaFoldDB" id="A0A1G6LL46"/>
<comment type="similarity">
    <text evidence="1">Belongs to the asp23 family.</text>
</comment>
<dbReference type="InterPro" id="IPR005531">
    <property type="entry name" value="Asp23"/>
</dbReference>
<feature type="compositionally biased region" description="Low complexity" evidence="2">
    <location>
        <begin position="1"/>
        <end position="20"/>
    </location>
</feature>
<protein>
    <submittedName>
        <fullName evidence="3">Uncharacterized conserved protein YloU, alkaline shock protein (Asp23) family</fullName>
    </submittedName>
</protein>
<keyword evidence="4" id="KW-1185">Reference proteome</keyword>
<evidence type="ECO:0000313" key="3">
    <source>
        <dbReference type="EMBL" id="SDC43495.1"/>
    </source>
</evidence>
<dbReference type="EMBL" id="FMZZ01000002">
    <property type="protein sequence ID" value="SDC43495.1"/>
    <property type="molecule type" value="Genomic_DNA"/>
</dbReference>
<sequence>MTDTAVSETAVSETAEAAEAPARVLPDPEDRGTLRIDAAVVRKLAEHAADSAAGTVVTRRSLAGVDLGARGASATVTGDGDQVDLRLDLALRYPAPVRDVVARLRTRVAEEVERITSYRVRGVDVVVSALLPESRPRVQ</sequence>
<evidence type="ECO:0000256" key="2">
    <source>
        <dbReference type="SAM" id="MobiDB-lite"/>
    </source>
</evidence>
<name>A0A1G6LL46_9PSEU</name>